<feature type="compositionally biased region" description="Acidic residues" evidence="5">
    <location>
        <begin position="659"/>
        <end position="676"/>
    </location>
</feature>
<dbReference type="Gene3D" id="3.30.60.90">
    <property type="match status" value="1"/>
</dbReference>
<feature type="region of interest" description="Disordered" evidence="5">
    <location>
        <begin position="45"/>
        <end position="86"/>
    </location>
</feature>
<keyword evidence="8" id="KW-1185">Reference proteome</keyword>
<proteinExistence type="predicted"/>
<feature type="compositionally biased region" description="Acidic residues" evidence="5">
    <location>
        <begin position="758"/>
        <end position="767"/>
    </location>
</feature>
<keyword evidence="2 4" id="KW-0863">Zinc-finger</keyword>
<feature type="domain" description="ZZ-type" evidence="6">
    <location>
        <begin position="141"/>
        <end position="193"/>
    </location>
</feature>
<dbReference type="InParanoid" id="F0XDH6"/>
<dbReference type="HOGENOM" id="CLU_009681_1_0_1"/>
<dbReference type="SUPFAM" id="SSF57850">
    <property type="entry name" value="RING/U-box"/>
    <property type="match status" value="1"/>
</dbReference>
<dbReference type="PANTHER" id="PTHR15090:SF8">
    <property type="entry name" value="ZZ-TYPE ZINC FINGER-CONTAINING PROTEIN"/>
    <property type="match status" value="1"/>
</dbReference>
<gene>
    <name evidence="7" type="ORF">CMQ_534</name>
</gene>
<name>F0XDH6_GROCL</name>
<dbReference type="InterPro" id="IPR043145">
    <property type="entry name" value="Znf_ZZ_sf"/>
</dbReference>
<sequence>MDQSSSPAATLMMRPRVAVAVITATAALSIGIGILLEHLRQTRWGKRSSSNSSGGLHRRNAVRRPHGTSREDHRRTDETAAPFADENERVDVAETVVDDGGVDERWLDDMTQAVVQRAGQNIVSLLFRVSEDNARRSAYVHRGCACNACGIVPIRGIRYRCANCADFDLCETCESQGLHTKTHIFYKVKIPAPPFGPRQMQPVWYPGDPDNCAPSLPRGLMARLSHETGFERQELEAFWEQWTYMANTEWREDPDELGLAMDRRTFERCLVPSGGYRQAVPNLIHDRMFAFYDTNNDDLIGFSDRRDFLRFFRAYFVLYKQMHKDIIEGLDDQAMSTPETHQLVAGRTPLSSLFGREGRVPPADLRRVLDGKLLNRASGEVVLRDGFPPDVVSESRPDTVSRNAILEGLFARAEFFGSGDLMDDQLFASASVGNSHHHGGDDGRDTSAAANYWDALMNPPTSVQELPALLLGRRDSNLHERWVRRQFYLDEEEGATPPVDWDDGEDVIVQQQQQQQRQQDAQARNAKTQRSRSSSKVRFAEDTEDYEIQSTSSRSVPERWGGMEIPGAEKDAGQEILYQVMQQAFNELLDILFKEKEDLSVLAGQTKSAREEHRHLFEAIDVGRPAEETAATGGEEADPFLMDLLVRSGYQVLKKEEEVVKEEEGENEEKEIEEKENEEKENGEKENDRKENDENDENDRPDRPEAPADKSVTIPLLHVNGSAVGQGSEQPIGREPTCREPTYRDPTMPQFRPNSAADLEDREEEERDGLFADALAAVSTAATVATSSGGPSTPTAHGFSTLSAAATSESDSNGGSSNSSNSSRNRSGNGNGNSRNGRNGHDRNGTHSTQTPIPQATLVQWKKLDLAEQEAAQRGGWGRLSYPEFEAIFKAEEASNNRLDYLGSWIDFCIP</sequence>
<dbReference type="eggNOG" id="KOG1426">
    <property type="taxonomic scope" value="Eukaryota"/>
</dbReference>
<keyword evidence="1" id="KW-0479">Metal-binding</keyword>
<dbReference type="CDD" id="cd02340">
    <property type="entry name" value="ZZ_NBR1_like"/>
    <property type="match status" value="1"/>
</dbReference>
<accession>F0XDH6</accession>
<dbReference type="SMART" id="SM00291">
    <property type="entry name" value="ZnF_ZZ"/>
    <property type="match status" value="1"/>
</dbReference>
<dbReference type="EMBL" id="GL629765">
    <property type="protein sequence ID" value="EFX03606.1"/>
    <property type="molecule type" value="Genomic_DNA"/>
</dbReference>
<feature type="compositionally biased region" description="Basic residues" evidence="5">
    <location>
        <begin position="56"/>
        <end position="67"/>
    </location>
</feature>
<evidence type="ECO:0000256" key="2">
    <source>
        <dbReference type="ARBA" id="ARBA00022771"/>
    </source>
</evidence>
<dbReference type="InterPro" id="IPR052260">
    <property type="entry name" value="Autophagy_Rcpt_SigReg"/>
</dbReference>
<evidence type="ECO:0000256" key="1">
    <source>
        <dbReference type="ARBA" id="ARBA00022723"/>
    </source>
</evidence>
<keyword evidence="3" id="KW-0862">Zinc</keyword>
<dbReference type="InterPro" id="IPR011992">
    <property type="entry name" value="EF-hand-dom_pair"/>
</dbReference>
<reference evidence="7 8" key="1">
    <citation type="journal article" date="2011" name="Proc. Natl. Acad. Sci. U.S.A.">
        <title>Genome and transcriptome analyses of the mountain pine beetle-fungal symbiont Grosmannia clavigera, a lodgepole pine pathogen.</title>
        <authorList>
            <person name="DiGuistini S."/>
            <person name="Wang Y."/>
            <person name="Liao N.Y."/>
            <person name="Taylor G."/>
            <person name="Tanguay P."/>
            <person name="Feau N."/>
            <person name="Henrissat B."/>
            <person name="Chan S.K."/>
            <person name="Hesse-Orce U."/>
            <person name="Alamouti S.M."/>
            <person name="Tsui C.K.M."/>
            <person name="Docking R.T."/>
            <person name="Levasseur A."/>
            <person name="Haridas S."/>
            <person name="Robertson G."/>
            <person name="Birol I."/>
            <person name="Holt R.A."/>
            <person name="Marra M.A."/>
            <person name="Hamelin R.C."/>
            <person name="Hirst M."/>
            <person name="Jones S.J.M."/>
            <person name="Bohlmann J."/>
            <person name="Breuil C."/>
        </authorList>
    </citation>
    <scope>NUCLEOTIDE SEQUENCE [LARGE SCALE GENOMIC DNA]</scope>
    <source>
        <strain evidence="8">kw1407 / UAMH 11150</strain>
    </source>
</reference>
<feature type="region of interest" description="Disordered" evidence="5">
    <location>
        <begin position="509"/>
        <end position="561"/>
    </location>
</feature>
<evidence type="ECO:0000313" key="7">
    <source>
        <dbReference type="EMBL" id="EFX03606.1"/>
    </source>
</evidence>
<dbReference type="PROSITE" id="PS01357">
    <property type="entry name" value="ZF_ZZ_1"/>
    <property type="match status" value="1"/>
</dbReference>
<organism evidence="8">
    <name type="scientific">Grosmannia clavigera (strain kw1407 / UAMH 11150)</name>
    <name type="common">Blue stain fungus</name>
    <name type="synonym">Graphiocladiella clavigera</name>
    <dbReference type="NCBI Taxonomy" id="655863"/>
    <lineage>
        <taxon>Eukaryota</taxon>
        <taxon>Fungi</taxon>
        <taxon>Dikarya</taxon>
        <taxon>Ascomycota</taxon>
        <taxon>Pezizomycotina</taxon>
        <taxon>Sordariomycetes</taxon>
        <taxon>Sordariomycetidae</taxon>
        <taxon>Ophiostomatales</taxon>
        <taxon>Ophiostomataceae</taxon>
        <taxon>Leptographium</taxon>
    </lineage>
</organism>
<dbReference type="RefSeq" id="XP_014173088.1">
    <property type="nucleotide sequence ID" value="XM_014317613.1"/>
</dbReference>
<evidence type="ECO:0000256" key="4">
    <source>
        <dbReference type="PROSITE-ProRule" id="PRU00228"/>
    </source>
</evidence>
<dbReference type="SUPFAM" id="SSF47473">
    <property type="entry name" value="EF-hand"/>
    <property type="match status" value="1"/>
</dbReference>
<dbReference type="GO" id="GO:0008270">
    <property type="term" value="F:zinc ion binding"/>
    <property type="evidence" value="ECO:0007669"/>
    <property type="project" value="UniProtKB-KW"/>
</dbReference>
<evidence type="ECO:0000256" key="5">
    <source>
        <dbReference type="SAM" id="MobiDB-lite"/>
    </source>
</evidence>
<dbReference type="PANTHER" id="PTHR15090">
    <property type="entry name" value="SEQUESTOSOME 1-RELATED"/>
    <property type="match status" value="1"/>
</dbReference>
<dbReference type="AlphaFoldDB" id="F0XDH6"/>
<feature type="compositionally biased region" description="Polar residues" evidence="5">
    <location>
        <begin position="798"/>
        <end position="809"/>
    </location>
</feature>
<feature type="compositionally biased region" description="Low complexity" evidence="5">
    <location>
        <begin position="510"/>
        <end position="524"/>
    </location>
</feature>
<dbReference type="GeneID" id="25978651"/>
<dbReference type="Gene3D" id="1.10.238.10">
    <property type="entry name" value="EF-hand"/>
    <property type="match status" value="1"/>
</dbReference>
<dbReference type="PROSITE" id="PS50135">
    <property type="entry name" value="ZF_ZZ_2"/>
    <property type="match status" value="1"/>
</dbReference>
<feature type="compositionally biased region" description="Low complexity" evidence="5">
    <location>
        <begin position="776"/>
        <end position="796"/>
    </location>
</feature>
<evidence type="ECO:0000313" key="8">
    <source>
        <dbReference type="Proteomes" id="UP000007796"/>
    </source>
</evidence>
<evidence type="ECO:0000256" key="3">
    <source>
        <dbReference type="ARBA" id="ARBA00022833"/>
    </source>
</evidence>
<feature type="compositionally biased region" description="Basic and acidic residues" evidence="5">
    <location>
        <begin position="68"/>
        <end position="78"/>
    </location>
</feature>
<feature type="compositionally biased region" description="Basic and acidic residues" evidence="5">
    <location>
        <begin position="677"/>
        <end position="708"/>
    </location>
</feature>
<dbReference type="Proteomes" id="UP000007796">
    <property type="component" value="Unassembled WGS sequence"/>
</dbReference>
<dbReference type="InterPro" id="IPR000433">
    <property type="entry name" value="Znf_ZZ"/>
</dbReference>
<dbReference type="Pfam" id="PF00569">
    <property type="entry name" value="ZZ"/>
    <property type="match status" value="1"/>
</dbReference>
<feature type="region of interest" description="Disordered" evidence="5">
    <location>
        <begin position="657"/>
        <end position="854"/>
    </location>
</feature>
<dbReference type="OrthoDB" id="2122982at2759"/>
<dbReference type="STRING" id="655863.F0XDH6"/>
<evidence type="ECO:0000259" key="6">
    <source>
        <dbReference type="PROSITE" id="PS50135"/>
    </source>
</evidence>
<feature type="compositionally biased region" description="Low complexity" evidence="5">
    <location>
        <begin position="810"/>
        <end position="837"/>
    </location>
</feature>
<protein>
    <submittedName>
        <fullName evidence="7">Ef hand domain containing protein</fullName>
    </submittedName>
</protein>